<evidence type="ECO:0000256" key="3">
    <source>
        <dbReference type="ARBA" id="ARBA00022781"/>
    </source>
</evidence>
<dbReference type="Proteomes" id="UP000179023">
    <property type="component" value="Unassembled WGS sequence"/>
</dbReference>
<evidence type="ECO:0000256" key="2">
    <source>
        <dbReference type="ARBA" id="ARBA00022448"/>
    </source>
</evidence>
<organism evidence="7 8">
    <name type="scientific">Candidatus Sungbacteria bacterium RIFCSPHIGHO2_02_FULL_47_11</name>
    <dbReference type="NCBI Taxonomy" id="1802270"/>
    <lineage>
        <taxon>Bacteria</taxon>
        <taxon>Candidatus Sungiibacteriota</taxon>
    </lineage>
</organism>
<gene>
    <name evidence="7" type="ORF">A3C07_04490</name>
</gene>
<dbReference type="GO" id="GO:0046933">
    <property type="term" value="F:proton-transporting ATP synthase activity, rotational mechanism"/>
    <property type="evidence" value="ECO:0007669"/>
    <property type="project" value="InterPro"/>
</dbReference>
<evidence type="ECO:0000256" key="4">
    <source>
        <dbReference type="ARBA" id="ARBA00023065"/>
    </source>
</evidence>
<evidence type="ECO:0000256" key="1">
    <source>
        <dbReference type="ARBA" id="ARBA00004370"/>
    </source>
</evidence>
<name>A0A1G2KIA9_9BACT</name>
<protein>
    <submittedName>
        <fullName evidence="7">Uncharacterized protein</fullName>
    </submittedName>
</protein>
<dbReference type="GO" id="GO:0016020">
    <property type="term" value="C:membrane"/>
    <property type="evidence" value="ECO:0007669"/>
    <property type="project" value="UniProtKB-SubCell"/>
</dbReference>
<keyword evidence="4" id="KW-0406">Ion transport</keyword>
<dbReference type="AlphaFoldDB" id="A0A1G2KIA9"/>
<sequence>MKYTTKQYATALLGALEDKTAREQKKILRRFMQVLLKSRDFSKRAAILKEYERQYLSAHGVKKVNLDSAAPVSPKLKNEIQKILGGKLSFSERVDPTLLAGIKIVVDDETLIDASGRARLEMLLRRKV</sequence>
<keyword evidence="6" id="KW-0066">ATP synthesis</keyword>
<reference evidence="7 8" key="1">
    <citation type="journal article" date="2016" name="Nat. Commun.">
        <title>Thousands of microbial genomes shed light on interconnected biogeochemical processes in an aquifer system.</title>
        <authorList>
            <person name="Anantharaman K."/>
            <person name="Brown C.T."/>
            <person name="Hug L.A."/>
            <person name="Sharon I."/>
            <person name="Castelle C.J."/>
            <person name="Probst A.J."/>
            <person name="Thomas B.C."/>
            <person name="Singh A."/>
            <person name="Wilkins M.J."/>
            <person name="Karaoz U."/>
            <person name="Brodie E.L."/>
            <person name="Williams K.H."/>
            <person name="Hubbard S.S."/>
            <person name="Banfield J.F."/>
        </authorList>
    </citation>
    <scope>NUCLEOTIDE SEQUENCE [LARGE SCALE GENOMIC DNA]</scope>
</reference>
<comment type="caution">
    <text evidence="7">The sequence shown here is derived from an EMBL/GenBank/DDBJ whole genome shotgun (WGS) entry which is preliminary data.</text>
</comment>
<evidence type="ECO:0000256" key="5">
    <source>
        <dbReference type="ARBA" id="ARBA00023136"/>
    </source>
</evidence>
<keyword evidence="3" id="KW-0375">Hydrogen ion transport</keyword>
<dbReference type="InterPro" id="IPR000711">
    <property type="entry name" value="ATPase_OSCP/dsu"/>
</dbReference>
<keyword evidence="5" id="KW-0472">Membrane</keyword>
<accession>A0A1G2KIA9</accession>
<evidence type="ECO:0000256" key="6">
    <source>
        <dbReference type="ARBA" id="ARBA00023310"/>
    </source>
</evidence>
<dbReference type="Pfam" id="PF00213">
    <property type="entry name" value="OSCP"/>
    <property type="match status" value="1"/>
</dbReference>
<dbReference type="EMBL" id="MHQI01000046">
    <property type="protein sequence ID" value="OGZ99174.1"/>
    <property type="molecule type" value="Genomic_DNA"/>
</dbReference>
<evidence type="ECO:0000313" key="7">
    <source>
        <dbReference type="EMBL" id="OGZ99174.1"/>
    </source>
</evidence>
<proteinExistence type="predicted"/>
<keyword evidence="2" id="KW-0813">Transport</keyword>
<dbReference type="STRING" id="1802270.A3C07_04490"/>
<evidence type="ECO:0000313" key="8">
    <source>
        <dbReference type="Proteomes" id="UP000179023"/>
    </source>
</evidence>
<comment type="subcellular location">
    <subcellularLocation>
        <location evidence="1">Membrane</location>
    </subcellularLocation>
</comment>